<dbReference type="RefSeq" id="WP_296949066.1">
    <property type="nucleotide sequence ID" value="NZ_CABTJG010000001.1"/>
</dbReference>
<comment type="catalytic activity">
    <reaction evidence="8 9">
        <text>(1S,2R)-1-C-(indol-3-yl)glycerol 3-phosphate + L-serine = D-glyceraldehyde 3-phosphate + L-tryptophan + H2O</text>
        <dbReference type="Rhea" id="RHEA:10532"/>
        <dbReference type="ChEBI" id="CHEBI:15377"/>
        <dbReference type="ChEBI" id="CHEBI:33384"/>
        <dbReference type="ChEBI" id="CHEBI:57912"/>
        <dbReference type="ChEBI" id="CHEBI:58866"/>
        <dbReference type="ChEBI" id="CHEBI:59776"/>
        <dbReference type="EC" id="4.2.1.20"/>
    </reaction>
</comment>
<evidence type="ECO:0000313" key="11">
    <source>
        <dbReference type="EMBL" id="SBV99540.1"/>
    </source>
</evidence>
<dbReference type="EMBL" id="FLUL01000001">
    <property type="protein sequence ID" value="SBV99540.1"/>
    <property type="molecule type" value="Genomic_DNA"/>
</dbReference>
<reference evidence="11" key="1">
    <citation type="submission" date="2016-04" db="EMBL/GenBank/DDBJ databases">
        <authorList>
            <person name="Evans L.H."/>
            <person name="Alamgir A."/>
            <person name="Owens N."/>
            <person name="Weber N.D."/>
            <person name="Virtaneva K."/>
            <person name="Barbian K."/>
            <person name="Babar A."/>
            <person name="Rosenke K."/>
        </authorList>
    </citation>
    <scope>NUCLEOTIDE SEQUENCE</scope>
    <source>
        <strain evidence="11">86-2</strain>
    </source>
</reference>
<dbReference type="Gene3D" id="3.20.20.70">
    <property type="entry name" value="Aldolase class I"/>
    <property type="match status" value="1"/>
</dbReference>
<keyword evidence="5 9" id="KW-0822">Tryptophan biosynthesis</keyword>
<dbReference type="InterPro" id="IPR018204">
    <property type="entry name" value="Trp_synthase_alpha_AS"/>
</dbReference>
<organism evidence="11">
    <name type="scientific">uncultured Dysgonomonas sp</name>
    <dbReference type="NCBI Taxonomy" id="206096"/>
    <lineage>
        <taxon>Bacteria</taxon>
        <taxon>Pseudomonadati</taxon>
        <taxon>Bacteroidota</taxon>
        <taxon>Bacteroidia</taxon>
        <taxon>Bacteroidales</taxon>
        <taxon>Dysgonomonadaceae</taxon>
        <taxon>Dysgonomonas</taxon>
        <taxon>environmental samples</taxon>
    </lineage>
</organism>
<evidence type="ECO:0000256" key="7">
    <source>
        <dbReference type="ARBA" id="ARBA00023239"/>
    </source>
</evidence>
<dbReference type="GO" id="GO:0004834">
    <property type="term" value="F:tryptophan synthase activity"/>
    <property type="evidence" value="ECO:0007669"/>
    <property type="project" value="UniProtKB-UniRule"/>
</dbReference>
<dbReference type="NCBIfam" id="TIGR00262">
    <property type="entry name" value="trpA"/>
    <property type="match status" value="1"/>
</dbReference>
<dbReference type="PROSITE" id="PS00167">
    <property type="entry name" value="TRP_SYNTHASE_ALPHA"/>
    <property type="match status" value="1"/>
</dbReference>
<evidence type="ECO:0000256" key="8">
    <source>
        <dbReference type="ARBA" id="ARBA00049047"/>
    </source>
</evidence>
<dbReference type="InterPro" id="IPR013785">
    <property type="entry name" value="Aldolase_TIM"/>
</dbReference>
<comment type="function">
    <text evidence="1 9">The alpha subunit is responsible for the aldol cleavage of indoleglycerol phosphate to indole and glyceraldehyde 3-phosphate.</text>
</comment>
<evidence type="ECO:0000256" key="3">
    <source>
        <dbReference type="ARBA" id="ARBA00011270"/>
    </source>
</evidence>
<evidence type="ECO:0000256" key="2">
    <source>
        <dbReference type="ARBA" id="ARBA00004733"/>
    </source>
</evidence>
<dbReference type="SUPFAM" id="SSF51366">
    <property type="entry name" value="Ribulose-phoshate binding barrel"/>
    <property type="match status" value="1"/>
</dbReference>
<dbReference type="Pfam" id="PF00290">
    <property type="entry name" value="Trp_syntA"/>
    <property type="match status" value="1"/>
</dbReference>
<evidence type="ECO:0000256" key="1">
    <source>
        <dbReference type="ARBA" id="ARBA00003365"/>
    </source>
</evidence>
<dbReference type="InterPro" id="IPR011060">
    <property type="entry name" value="RibuloseP-bd_barrel"/>
</dbReference>
<proteinExistence type="inferred from homology"/>
<evidence type="ECO:0000256" key="10">
    <source>
        <dbReference type="RuleBase" id="RU003662"/>
    </source>
</evidence>
<feature type="active site" description="Proton acceptor" evidence="9">
    <location>
        <position position="46"/>
    </location>
</feature>
<keyword evidence="4 9" id="KW-0028">Amino-acid biosynthesis</keyword>
<sequence length="257" mass="28762">MNRIKQLFEKKQKNILSIYFTAGFPQLDDTCNVIRELEANGIDLIEIGIPFSDPMADGPTIQESGTIALRNGMTLKVLFEQLKDIRSDVTIPLILMGYLNPIMQYGFENFCKQCKETGIDGAIIPDLPFNDYISQYKPIADKYDIKIVMLITPETSDERIRLIDEHTDGFIYMVSSASTTGAQSNFDDKKQAYFRKINGMNLRNPRLIGFGISNKATLEAAQENASGAIIGSKFITLLKESTKIKEAVKALKEALSK</sequence>
<keyword evidence="7 9" id="KW-0456">Lyase</keyword>
<dbReference type="GO" id="GO:0005829">
    <property type="term" value="C:cytosol"/>
    <property type="evidence" value="ECO:0007669"/>
    <property type="project" value="TreeGrafter"/>
</dbReference>
<gene>
    <name evidence="9 11" type="primary">trpA</name>
    <name evidence="11" type="ORF">KL86DYS2_11681</name>
</gene>
<accession>A0A212JJG3</accession>
<evidence type="ECO:0000256" key="6">
    <source>
        <dbReference type="ARBA" id="ARBA00023141"/>
    </source>
</evidence>
<evidence type="ECO:0000256" key="5">
    <source>
        <dbReference type="ARBA" id="ARBA00022822"/>
    </source>
</evidence>
<dbReference type="EC" id="4.2.1.20" evidence="9"/>
<dbReference type="InterPro" id="IPR002028">
    <property type="entry name" value="Trp_synthase_suA"/>
</dbReference>
<keyword evidence="6 9" id="KW-0057">Aromatic amino acid biosynthesis</keyword>
<dbReference type="HAMAP" id="MF_00131">
    <property type="entry name" value="Trp_synth_alpha"/>
    <property type="match status" value="1"/>
</dbReference>
<protein>
    <recommendedName>
        <fullName evidence="9">Tryptophan synthase alpha chain</fullName>
        <ecNumber evidence="9">4.2.1.20</ecNumber>
    </recommendedName>
</protein>
<evidence type="ECO:0000256" key="4">
    <source>
        <dbReference type="ARBA" id="ARBA00022605"/>
    </source>
</evidence>
<dbReference type="PANTHER" id="PTHR43406:SF1">
    <property type="entry name" value="TRYPTOPHAN SYNTHASE ALPHA CHAIN, CHLOROPLASTIC"/>
    <property type="match status" value="1"/>
</dbReference>
<name>A0A212JJG3_9BACT</name>
<comment type="pathway">
    <text evidence="2 9">Amino-acid biosynthesis; L-tryptophan biosynthesis; L-tryptophan from chorismate: step 5/5.</text>
</comment>
<comment type="similarity">
    <text evidence="9 10">Belongs to the TrpA family.</text>
</comment>
<dbReference type="PANTHER" id="PTHR43406">
    <property type="entry name" value="TRYPTOPHAN SYNTHASE, ALPHA CHAIN"/>
    <property type="match status" value="1"/>
</dbReference>
<comment type="subunit">
    <text evidence="3 9">Tetramer of two alpha and two beta chains.</text>
</comment>
<feature type="active site" description="Proton acceptor" evidence="9">
    <location>
        <position position="57"/>
    </location>
</feature>
<dbReference type="CDD" id="cd04724">
    <property type="entry name" value="Tryptophan_synthase_alpha"/>
    <property type="match status" value="1"/>
</dbReference>
<dbReference type="UniPathway" id="UPA00035">
    <property type="reaction ID" value="UER00044"/>
</dbReference>
<evidence type="ECO:0000256" key="9">
    <source>
        <dbReference type="HAMAP-Rule" id="MF_00131"/>
    </source>
</evidence>
<dbReference type="FunFam" id="3.20.20.70:FF:000037">
    <property type="entry name" value="Tryptophan synthase alpha chain"/>
    <property type="match status" value="1"/>
</dbReference>
<dbReference type="AlphaFoldDB" id="A0A212JJG3"/>